<protein>
    <submittedName>
        <fullName evidence="1">Low-complexity protein</fullName>
    </submittedName>
</protein>
<dbReference type="Proteomes" id="UP000278907">
    <property type="component" value="Unassembled WGS sequence"/>
</dbReference>
<sequence length="51" mass="5423">AYTGAVVENADFTGAVNLSEEQREYCCAWGGSKTRSSIPGGCEGIPNQLER</sequence>
<organism evidence="1 2">
    <name type="scientific">Corallococcus praedator</name>
    <dbReference type="NCBI Taxonomy" id="2316724"/>
    <lineage>
        <taxon>Bacteria</taxon>
        <taxon>Pseudomonadati</taxon>
        <taxon>Myxococcota</taxon>
        <taxon>Myxococcia</taxon>
        <taxon>Myxococcales</taxon>
        <taxon>Cystobacterineae</taxon>
        <taxon>Myxococcaceae</taxon>
        <taxon>Corallococcus</taxon>
    </lineage>
</organism>
<evidence type="ECO:0000313" key="1">
    <source>
        <dbReference type="EMBL" id="RKH77255.1"/>
    </source>
</evidence>
<dbReference type="EMBL" id="RAWI01001282">
    <property type="protein sequence ID" value="RKH77255.1"/>
    <property type="molecule type" value="Genomic_DNA"/>
</dbReference>
<gene>
    <name evidence="1" type="ORF">D7Y13_44120</name>
</gene>
<reference evidence="1 2" key="1">
    <citation type="submission" date="2018-09" db="EMBL/GenBank/DDBJ databases">
        <authorList>
            <person name="Livingstone P.G."/>
            <person name="Whitworth D.E."/>
        </authorList>
    </citation>
    <scope>NUCLEOTIDE SEQUENCE [LARGE SCALE GENOMIC DNA]</scope>
    <source>
        <strain evidence="1 2">CA031B</strain>
    </source>
</reference>
<keyword evidence="2" id="KW-1185">Reference proteome</keyword>
<accession>A0ABX9Q302</accession>
<name>A0ABX9Q302_9BACT</name>
<evidence type="ECO:0000313" key="2">
    <source>
        <dbReference type="Proteomes" id="UP000278907"/>
    </source>
</evidence>
<feature type="non-terminal residue" evidence="1">
    <location>
        <position position="1"/>
    </location>
</feature>
<proteinExistence type="predicted"/>
<comment type="caution">
    <text evidence="1">The sequence shown here is derived from an EMBL/GenBank/DDBJ whole genome shotgun (WGS) entry which is preliminary data.</text>
</comment>